<protein>
    <submittedName>
        <fullName evidence="1">Uncharacterized protein</fullName>
    </submittedName>
</protein>
<keyword evidence="2" id="KW-1185">Reference proteome</keyword>
<reference evidence="1" key="2">
    <citation type="submission" date="2020-09" db="EMBL/GenBank/DDBJ databases">
        <authorList>
            <person name="Sun Q."/>
            <person name="Zhou Y."/>
        </authorList>
    </citation>
    <scope>NUCLEOTIDE SEQUENCE</scope>
    <source>
        <strain evidence="1">CGMCC 1.12754</strain>
    </source>
</reference>
<evidence type="ECO:0000313" key="1">
    <source>
        <dbReference type="EMBL" id="GGG77566.1"/>
    </source>
</evidence>
<reference evidence="1" key="1">
    <citation type="journal article" date="2014" name="Int. J. Syst. Evol. Microbiol.">
        <title>Complete genome sequence of Corynebacterium casei LMG S-19264T (=DSM 44701T), isolated from a smear-ripened cheese.</title>
        <authorList>
            <consortium name="US DOE Joint Genome Institute (JGI-PGF)"/>
            <person name="Walter F."/>
            <person name="Albersmeier A."/>
            <person name="Kalinowski J."/>
            <person name="Ruckert C."/>
        </authorList>
    </citation>
    <scope>NUCLEOTIDE SEQUENCE</scope>
    <source>
        <strain evidence="1">CGMCC 1.12754</strain>
    </source>
</reference>
<evidence type="ECO:0000313" key="2">
    <source>
        <dbReference type="Proteomes" id="UP000622860"/>
    </source>
</evidence>
<proteinExistence type="predicted"/>
<dbReference type="AlphaFoldDB" id="A0A917HFK2"/>
<organism evidence="1 2">
    <name type="scientific">Virgibacillus oceani</name>
    <dbReference type="NCBI Taxonomy" id="1479511"/>
    <lineage>
        <taxon>Bacteria</taxon>
        <taxon>Bacillati</taxon>
        <taxon>Bacillota</taxon>
        <taxon>Bacilli</taxon>
        <taxon>Bacillales</taxon>
        <taxon>Bacillaceae</taxon>
        <taxon>Virgibacillus</taxon>
    </lineage>
</organism>
<comment type="caution">
    <text evidence="1">The sequence shown here is derived from an EMBL/GenBank/DDBJ whole genome shotgun (WGS) entry which is preliminary data.</text>
</comment>
<gene>
    <name evidence="1" type="ORF">GCM10011398_23350</name>
</gene>
<name>A0A917HFK2_9BACI</name>
<accession>A0A917HFK2</accession>
<dbReference type="Proteomes" id="UP000622860">
    <property type="component" value="Unassembled WGS sequence"/>
</dbReference>
<sequence length="460" mass="53934">MINNTKEVTWNREWINEFESPWGIFEKFKYANAASVKDIFCLFGTKEVRQLQSSPGKLHRNLTTLDGIEEQLISKSLAYPVKKTHYQNIASLFGVLSHDKSDINKYFYNHLVFCKHCISIGYHSLFHQFLLISKCPYHNTPLIKECPTCGREIPYILSDEYTDPPFTCKCGYSLIEKHTRKMNFSIWKEAKKLSVKDSSIKKWLSLDKSADNLCKIYFFQSQNLKTDHIIKHLIWVLNSGPIDRKNGHHMVHVNSYRKGASQAQRVEFYTFSFKIYKSIARHLKKTLLKNHITCIARLKRKAPDKEMCPYAYAFVNWRKNLEGLNHYSDSENGLKYKRHSEPMLEFTLKQNNITLKDLIEDIKVTFPKTARNHQLIWVINKIIPILILNHFYNWLAISKEFASNNLITHYTPFGYECMPYFVMEFSKKEGEGIKLSYKDPIYINLGQKLANLICPFSSMT</sequence>
<dbReference type="EMBL" id="BMFR01000009">
    <property type="protein sequence ID" value="GGG77566.1"/>
    <property type="molecule type" value="Genomic_DNA"/>
</dbReference>